<feature type="region of interest" description="Disordered" evidence="2">
    <location>
        <begin position="214"/>
        <end position="245"/>
    </location>
</feature>
<dbReference type="EMBL" id="BMNT01000065">
    <property type="protein sequence ID" value="GGL19232.1"/>
    <property type="molecule type" value="Genomic_DNA"/>
</dbReference>
<reference evidence="4" key="1">
    <citation type="journal article" date="2014" name="Int. J. Syst. Evol. Microbiol.">
        <title>Complete genome sequence of Corynebacterium casei LMG S-19264T (=DSM 44701T), isolated from a smear-ripened cheese.</title>
        <authorList>
            <consortium name="US DOE Joint Genome Institute (JGI-PGF)"/>
            <person name="Walter F."/>
            <person name="Albersmeier A."/>
            <person name="Kalinowski J."/>
            <person name="Ruckert C."/>
        </authorList>
    </citation>
    <scope>NUCLEOTIDE SEQUENCE</scope>
    <source>
        <strain evidence="4">JCM 13064</strain>
    </source>
</reference>
<feature type="coiled-coil region" evidence="1">
    <location>
        <begin position="518"/>
        <end position="545"/>
    </location>
</feature>
<comment type="caution">
    <text evidence="4">The sequence shown here is derived from an EMBL/GenBank/DDBJ whole genome shotgun (WGS) entry which is preliminary data.</text>
</comment>
<keyword evidence="3" id="KW-0472">Membrane</keyword>
<feature type="region of interest" description="Disordered" evidence="2">
    <location>
        <begin position="277"/>
        <end position="296"/>
    </location>
</feature>
<gene>
    <name evidence="4" type="ORF">GCM10007964_71570</name>
</gene>
<protein>
    <submittedName>
        <fullName evidence="4">Uncharacterized protein</fullName>
    </submittedName>
</protein>
<evidence type="ECO:0000313" key="4">
    <source>
        <dbReference type="EMBL" id="GGL19232.1"/>
    </source>
</evidence>
<evidence type="ECO:0000313" key="5">
    <source>
        <dbReference type="Proteomes" id="UP000645217"/>
    </source>
</evidence>
<evidence type="ECO:0000256" key="1">
    <source>
        <dbReference type="SAM" id="Coils"/>
    </source>
</evidence>
<feature type="region of interest" description="Disordered" evidence="2">
    <location>
        <begin position="1"/>
        <end position="41"/>
    </location>
</feature>
<keyword evidence="1" id="KW-0175">Coiled coil</keyword>
<sequence>MSMDLTATPDVTRAADGTHPQHQDGETANSEPSDGVAVAPQPYEDDLSSLQRYAEELISHLAADGTIPPVPTGALDVPGHWLAPAVEALLLIFAGQDALDPLARAAQLDETNTALFLCLSLAVSGHGDRIHASWLGTAFGDLATDRPVSPGQRALWMAAARGAYGPAGKIFVLRKLDAAAVPSTAEPGRWLAALVPGDPTLAAMTATTSTAPAAIGGSSAATEPAAPGGASTATESGGTEGASAALDSVPTTAAEGAAETDPVVADGASVASAIVEPAGSSTPSSTGTASSAGAGPADAVVTPEAVAQALAASPALSALPALAQVPELLRPVQAAARLSRLLERSAEITATRPATLPKGEQPSPWAGTEPLAVLRSLIGSAEPGTSGSLTGHLLADVRADSDPHLAAIAFHVAAPVVRAAAEDLARATDVPPPDEIVVPIMGHDIVLRPEGADQDSLAVAEAGIRAEGAARLSGRWLAYAPALLPIVAVVLAFTVSELFAVAALLLGGVAGYILWRRSVREQTEARRVEAEVARLRDQAEAAMWALHDYAREAAERTQTATEHLTALTRLLRRGPAVAAAPAASPS</sequence>
<feature type="transmembrane region" description="Helical" evidence="3">
    <location>
        <begin position="482"/>
        <end position="515"/>
    </location>
</feature>
<accession>A0A917RQS9</accession>
<keyword evidence="3" id="KW-0812">Transmembrane</keyword>
<proteinExistence type="predicted"/>
<dbReference type="Proteomes" id="UP000645217">
    <property type="component" value="Unassembled WGS sequence"/>
</dbReference>
<dbReference type="AlphaFoldDB" id="A0A917RQS9"/>
<name>A0A917RQS9_9ACTN</name>
<evidence type="ECO:0000256" key="3">
    <source>
        <dbReference type="SAM" id="Phobius"/>
    </source>
</evidence>
<organism evidence="4 5">
    <name type="scientific">Sphaerisporangium melleum</name>
    <dbReference type="NCBI Taxonomy" id="321316"/>
    <lineage>
        <taxon>Bacteria</taxon>
        <taxon>Bacillati</taxon>
        <taxon>Actinomycetota</taxon>
        <taxon>Actinomycetes</taxon>
        <taxon>Streptosporangiales</taxon>
        <taxon>Streptosporangiaceae</taxon>
        <taxon>Sphaerisporangium</taxon>
    </lineage>
</organism>
<keyword evidence="3" id="KW-1133">Transmembrane helix</keyword>
<evidence type="ECO:0000256" key="2">
    <source>
        <dbReference type="SAM" id="MobiDB-lite"/>
    </source>
</evidence>
<keyword evidence="5" id="KW-1185">Reference proteome</keyword>
<reference evidence="4" key="2">
    <citation type="submission" date="2020-09" db="EMBL/GenBank/DDBJ databases">
        <authorList>
            <person name="Sun Q."/>
            <person name="Ohkuma M."/>
        </authorList>
    </citation>
    <scope>NUCLEOTIDE SEQUENCE</scope>
    <source>
        <strain evidence="4">JCM 13064</strain>
    </source>
</reference>